<evidence type="ECO:0000313" key="8">
    <source>
        <dbReference type="EMBL" id="NWI66252.1"/>
    </source>
</evidence>
<keyword evidence="5 7" id="KW-0472">Membrane</keyword>
<feature type="non-terminal residue" evidence="8">
    <location>
        <position position="550"/>
    </location>
</feature>
<sequence length="550" mass="58162">MIATGGLLRISARKQDPLRPQSQVPKRKRKSKKKRKNDVVVVKGKLKLCSVSGLIALCGILVLLVGIALAVVGYWPKPSQVYREGSVSGGRHLAPHGGTPKNRSRSQEGAQAGIQPASPSRANASTTATTRRAPQSPPTASSSPQASAGFLFRLFSSYLHSDKLKVLGPLIMGIGIFLFICANAVLHENRDKKTKIINLRDLYSTVIDAHSLRAKDRGAAASAPLNGFVNYVQPRGLELKPGGDGLGAAAMLAKSSWPPGLGVSLSPPDLASSPRRASFCIPPQPPSLAEAVYSICQERAARAGRAVASPPCSPPESWERRSTASSIVGSSLSAFALLPLAPNGGGGGGGWRRPPGERGAREIPRGEFELSLTDLSSSHVEGGCGTRRHKLVLRRQSISCLPDARRPLFPEPPRSPAISKGLDSSSLGKASSSYSKSLDLVGSPPSTPPAVTRTDSQSSQSEPSSSNKGYSHLEEAGTSLESVANTPASKPQDCEEEPAEKTDPLKATSREQPGEQPQQRQYTKKEKLFMISRSHAALGLEDGELESTGI</sequence>
<feature type="region of interest" description="Disordered" evidence="6">
    <location>
        <begin position="85"/>
        <end position="145"/>
    </location>
</feature>
<dbReference type="EMBL" id="WEIS01045253">
    <property type="protein sequence ID" value="NWI66252.1"/>
    <property type="molecule type" value="Genomic_DNA"/>
</dbReference>
<evidence type="ECO:0000256" key="2">
    <source>
        <dbReference type="ARBA" id="ARBA00005308"/>
    </source>
</evidence>
<name>A0A851DBQ9_TODME</name>
<dbReference type="OrthoDB" id="9994280at2759"/>
<reference evidence="8" key="1">
    <citation type="submission" date="2019-10" db="EMBL/GenBank/DDBJ databases">
        <title>Bird 10,000 Genomes (B10K) Project - Family phase.</title>
        <authorList>
            <person name="Zhang G."/>
        </authorList>
    </citation>
    <scope>NUCLEOTIDE SEQUENCE</scope>
    <source>
        <strain evidence="8">B10K-DU-002-69</strain>
        <tissue evidence="8">Muscle</tissue>
    </source>
</reference>
<comment type="similarity">
    <text evidence="2">Belongs to the TMEM200 family.</text>
</comment>
<dbReference type="Proteomes" id="UP000660247">
    <property type="component" value="Unassembled WGS sequence"/>
</dbReference>
<evidence type="ECO:0000256" key="6">
    <source>
        <dbReference type="SAM" id="MobiDB-lite"/>
    </source>
</evidence>
<feature type="compositionally biased region" description="Low complexity" evidence="6">
    <location>
        <begin position="456"/>
        <end position="466"/>
    </location>
</feature>
<dbReference type="PANTHER" id="PTHR31815">
    <property type="entry name" value="AGAP005329-PA"/>
    <property type="match status" value="1"/>
</dbReference>
<evidence type="ECO:0000256" key="1">
    <source>
        <dbReference type="ARBA" id="ARBA00004141"/>
    </source>
</evidence>
<dbReference type="Pfam" id="PF10177">
    <property type="entry name" value="DUF2371"/>
    <property type="match status" value="1"/>
</dbReference>
<protein>
    <submittedName>
        <fullName evidence="8">T200C protein</fullName>
    </submittedName>
</protein>
<gene>
    <name evidence="8" type="primary">Tmem200c</name>
    <name evidence="8" type="ORF">TODMEX_R07843</name>
</gene>
<feature type="region of interest" description="Disordered" evidence="6">
    <location>
        <begin position="14"/>
        <end position="37"/>
    </location>
</feature>
<comment type="caution">
    <text evidence="8">The sequence shown here is derived from an EMBL/GenBank/DDBJ whole genome shotgun (WGS) entry which is preliminary data.</text>
</comment>
<dbReference type="PANTHER" id="PTHR31815:SF2">
    <property type="entry name" value="TRANSMEMBRANE PROTEIN 200C"/>
    <property type="match status" value="1"/>
</dbReference>
<comment type="subcellular location">
    <subcellularLocation>
        <location evidence="1">Membrane</location>
        <topology evidence="1">Multi-pass membrane protein</topology>
    </subcellularLocation>
</comment>
<feature type="compositionally biased region" description="Polar residues" evidence="6">
    <location>
        <begin position="479"/>
        <end position="489"/>
    </location>
</feature>
<organism evidence="8 9">
    <name type="scientific">Todus mexicanus</name>
    <name type="common">Puerto Rican tody</name>
    <dbReference type="NCBI Taxonomy" id="135184"/>
    <lineage>
        <taxon>Eukaryota</taxon>
        <taxon>Metazoa</taxon>
        <taxon>Chordata</taxon>
        <taxon>Craniata</taxon>
        <taxon>Vertebrata</taxon>
        <taxon>Euteleostomi</taxon>
        <taxon>Archelosauria</taxon>
        <taxon>Archosauria</taxon>
        <taxon>Dinosauria</taxon>
        <taxon>Saurischia</taxon>
        <taxon>Theropoda</taxon>
        <taxon>Coelurosauria</taxon>
        <taxon>Aves</taxon>
        <taxon>Neognathae</taxon>
        <taxon>Neoaves</taxon>
        <taxon>Telluraves</taxon>
        <taxon>Coraciimorphae</taxon>
        <taxon>Coraciiformes</taxon>
        <taxon>Todidae</taxon>
        <taxon>Todus</taxon>
    </lineage>
</organism>
<feature type="compositionally biased region" description="Low complexity" evidence="6">
    <location>
        <begin position="419"/>
        <end position="443"/>
    </location>
</feature>
<feature type="compositionally biased region" description="Basic residues" evidence="6">
    <location>
        <begin position="25"/>
        <end position="36"/>
    </location>
</feature>
<feature type="compositionally biased region" description="Basic and acidic residues" evidence="6">
    <location>
        <begin position="499"/>
        <end position="513"/>
    </location>
</feature>
<proteinExistence type="inferred from homology"/>
<dbReference type="AlphaFoldDB" id="A0A851DBQ9"/>
<feature type="region of interest" description="Disordered" evidence="6">
    <location>
        <begin position="403"/>
        <end position="528"/>
    </location>
</feature>
<feature type="transmembrane region" description="Helical" evidence="7">
    <location>
        <begin position="53"/>
        <end position="75"/>
    </location>
</feature>
<feature type="compositionally biased region" description="Low complexity" evidence="6">
    <location>
        <begin position="116"/>
        <end position="145"/>
    </location>
</feature>
<evidence type="ECO:0000256" key="7">
    <source>
        <dbReference type="SAM" id="Phobius"/>
    </source>
</evidence>
<feature type="transmembrane region" description="Helical" evidence="7">
    <location>
        <begin position="166"/>
        <end position="186"/>
    </location>
</feature>
<keyword evidence="3 7" id="KW-0812">Transmembrane</keyword>
<dbReference type="InterPro" id="IPR018787">
    <property type="entry name" value="DUF2371_TMEM200"/>
</dbReference>
<evidence type="ECO:0000256" key="5">
    <source>
        <dbReference type="ARBA" id="ARBA00023136"/>
    </source>
</evidence>
<evidence type="ECO:0000256" key="3">
    <source>
        <dbReference type="ARBA" id="ARBA00022692"/>
    </source>
</evidence>
<accession>A0A851DBQ9</accession>
<feature type="non-terminal residue" evidence="8">
    <location>
        <position position="1"/>
    </location>
</feature>
<keyword evidence="4 7" id="KW-1133">Transmembrane helix</keyword>
<keyword evidence="9" id="KW-1185">Reference proteome</keyword>
<dbReference type="GO" id="GO:0016020">
    <property type="term" value="C:membrane"/>
    <property type="evidence" value="ECO:0007669"/>
    <property type="project" value="UniProtKB-SubCell"/>
</dbReference>
<evidence type="ECO:0000313" key="9">
    <source>
        <dbReference type="Proteomes" id="UP000660247"/>
    </source>
</evidence>
<evidence type="ECO:0000256" key="4">
    <source>
        <dbReference type="ARBA" id="ARBA00022989"/>
    </source>
</evidence>